<dbReference type="AlphaFoldDB" id="A0A0G1ZXT1"/>
<organism evidence="2 3">
    <name type="scientific">Candidatus Uhrbacteria bacterium GW2011_GWA2_53_10</name>
    <dbReference type="NCBI Taxonomy" id="1618980"/>
    <lineage>
        <taxon>Bacteria</taxon>
        <taxon>Candidatus Uhriibacteriota</taxon>
    </lineage>
</organism>
<sequence>MRKVLGIAAQDIERISLAFFTSQTLEREFTVDGAPETYLQAVHDTLQTWQLTADDLDAVVVVRGPGSFTASRVSTVIANTLAFIHHLPIIALENTTKKSWKELAAEIPWEKAEKDVFVLPLYDRPPHIT</sequence>
<dbReference type="InterPro" id="IPR000905">
    <property type="entry name" value="Gcp-like_dom"/>
</dbReference>
<dbReference type="EMBL" id="LCRI01000003">
    <property type="protein sequence ID" value="KKW33222.1"/>
    <property type="molecule type" value="Genomic_DNA"/>
</dbReference>
<dbReference type="Proteomes" id="UP000034711">
    <property type="component" value="Unassembled WGS sequence"/>
</dbReference>
<gene>
    <name evidence="2" type="ORF">UY77_C0003G0006</name>
</gene>
<comment type="caution">
    <text evidence="2">The sequence shown here is derived from an EMBL/GenBank/DDBJ whole genome shotgun (WGS) entry which is preliminary data.</text>
</comment>
<accession>A0A0G1ZXT1</accession>
<protein>
    <recommendedName>
        <fullName evidence="1">Gcp-like domain-containing protein</fullName>
    </recommendedName>
</protein>
<dbReference type="Pfam" id="PF00814">
    <property type="entry name" value="TsaD"/>
    <property type="match status" value="1"/>
</dbReference>
<dbReference type="InterPro" id="IPR043129">
    <property type="entry name" value="ATPase_NBD"/>
</dbReference>
<reference evidence="2 3" key="1">
    <citation type="journal article" date="2015" name="Nature">
        <title>rRNA introns, odd ribosomes, and small enigmatic genomes across a large radiation of phyla.</title>
        <authorList>
            <person name="Brown C.T."/>
            <person name="Hug L.A."/>
            <person name="Thomas B.C."/>
            <person name="Sharon I."/>
            <person name="Castelle C.J."/>
            <person name="Singh A."/>
            <person name="Wilkins M.J."/>
            <person name="Williams K.H."/>
            <person name="Banfield J.F."/>
        </authorList>
    </citation>
    <scope>NUCLEOTIDE SEQUENCE [LARGE SCALE GENOMIC DNA]</scope>
</reference>
<evidence type="ECO:0000259" key="1">
    <source>
        <dbReference type="Pfam" id="PF00814"/>
    </source>
</evidence>
<dbReference type="SUPFAM" id="SSF53067">
    <property type="entry name" value="Actin-like ATPase domain"/>
    <property type="match status" value="1"/>
</dbReference>
<evidence type="ECO:0000313" key="3">
    <source>
        <dbReference type="Proteomes" id="UP000034711"/>
    </source>
</evidence>
<name>A0A0G1ZXT1_9BACT</name>
<dbReference type="Gene3D" id="3.30.420.40">
    <property type="match status" value="1"/>
</dbReference>
<feature type="domain" description="Gcp-like" evidence="1">
    <location>
        <begin position="38"/>
        <end position="93"/>
    </location>
</feature>
<evidence type="ECO:0000313" key="2">
    <source>
        <dbReference type="EMBL" id="KKW33222.1"/>
    </source>
</evidence>
<proteinExistence type="predicted"/>